<reference evidence="1" key="1">
    <citation type="submission" date="2018-11" db="EMBL/GenBank/DDBJ databases">
        <authorList>
            <consortium name="Pathogen Informatics"/>
        </authorList>
    </citation>
    <scope>NUCLEOTIDE SEQUENCE</scope>
</reference>
<protein>
    <submittedName>
        <fullName evidence="1">Uncharacterized protein</fullName>
    </submittedName>
</protein>
<gene>
    <name evidence="1" type="ORF">PXEA_LOCUS32744</name>
</gene>
<accession>A0A448XL85</accession>
<dbReference type="Proteomes" id="UP000784294">
    <property type="component" value="Unassembled WGS sequence"/>
</dbReference>
<keyword evidence="2" id="KW-1185">Reference proteome</keyword>
<evidence type="ECO:0000313" key="1">
    <source>
        <dbReference type="EMBL" id="VEL39304.1"/>
    </source>
</evidence>
<sequence>MTWAFLTSMEMAGSGFVRPPEEKGVQLKMGKKCGHSTNLELSVPLAFHVPTGFTSTTKLKLDIEVGRLDADSCPTTIAHAYNVDTYFTLQYPG</sequence>
<name>A0A448XL85_9PLAT</name>
<evidence type="ECO:0000313" key="2">
    <source>
        <dbReference type="Proteomes" id="UP000784294"/>
    </source>
</evidence>
<dbReference type="EMBL" id="CAAALY010260785">
    <property type="protein sequence ID" value="VEL39304.1"/>
    <property type="molecule type" value="Genomic_DNA"/>
</dbReference>
<proteinExistence type="predicted"/>
<dbReference type="AlphaFoldDB" id="A0A448XL85"/>
<organism evidence="1 2">
    <name type="scientific">Protopolystoma xenopodis</name>
    <dbReference type="NCBI Taxonomy" id="117903"/>
    <lineage>
        <taxon>Eukaryota</taxon>
        <taxon>Metazoa</taxon>
        <taxon>Spiralia</taxon>
        <taxon>Lophotrochozoa</taxon>
        <taxon>Platyhelminthes</taxon>
        <taxon>Monogenea</taxon>
        <taxon>Polyopisthocotylea</taxon>
        <taxon>Polystomatidea</taxon>
        <taxon>Polystomatidae</taxon>
        <taxon>Protopolystoma</taxon>
    </lineage>
</organism>
<comment type="caution">
    <text evidence="1">The sequence shown here is derived from an EMBL/GenBank/DDBJ whole genome shotgun (WGS) entry which is preliminary data.</text>
</comment>